<proteinExistence type="predicted"/>
<dbReference type="Proteomes" id="UP000276133">
    <property type="component" value="Unassembled WGS sequence"/>
</dbReference>
<evidence type="ECO:0000313" key="2">
    <source>
        <dbReference type="EMBL" id="RNA44259.1"/>
    </source>
</evidence>
<keyword evidence="3" id="KW-1185">Reference proteome</keyword>
<keyword evidence="1" id="KW-1133">Transmembrane helix</keyword>
<sequence>MLQKLVQHTFLHFFTKNNFSNVNYHVFHLMKLINPEFNFDLNMVGIIESLINYNIFLMILVFVKIKGFLFFAKI</sequence>
<keyword evidence="1" id="KW-0472">Membrane</keyword>
<protein>
    <submittedName>
        <fullName evidence="2">Uncharacterized protein</fullName>
    </submittedName>
</protein>
<gene>
    <name evidence="2" type="ORF">BpHYR1_028404</name>
</gene>
<comment type="caution">
    <text evidence="2">The sequence shown here is derived from an EMBL/GenBank/DDBJ whole genome shotgun (WGS) entry which is preliminary data.</text>
</comment>
<dbReference type="AlphaFoldDB" id="A0A3M7T8I6"/>
<dbReference type="EMBL" id="REGN01000127">
    <property type="protein sequence ID" value="RNA44259.1"/>
    <property type="molecule type" value="Genomic_DNA"/>
</dbReference>
<reference evidence="2 3" key="1">
    <citation type="journal article" date="2018" name="Sci. Rep.">
        <title>Genomic signatures of local adaptation to the degree of environmental predictability in rotifers.</title>
        <authorList>
            <person name="Franch-Gras L."/>
            <person name="Hahn C."/>
            <person name="Garcia-Roger E.M."/>
            <person name="Carmona M.J."/>
            <person name="Serra M."/>
            <person name="Gomez A."/>
        </authorList>
    </citation>
    <scope>NUCLEOTIDE SEQUENCE [LARGE SCALE GENOMIC DNA]</scope>
    <source>
        <strain evidence="2">HYR1</strain>
    </source>
</reference>
<name>A0A3M7T8I6_BRAPC</name>
<organism evidence="2 3">
    <name type="scientific">Brachionus plicatilis</name>
    <name type="common">Marine rotifer</name>
    <name type="synonym">Brachionus muelleri</name>
    <dbReference type="NCBI Taxonomy" id="10195"/>
    <lineage>
        <taxon>Eukaryota</taxon>
        <taxon>Metazoa</taxon>
        <taxon>Spiralia</taxon>
        <taxon>Gnathifera</taxon>
        <taxon>Rotifera</taxon>
        <taxon>Eurotatoria</taxon>
        <taxon>Monogononta</taxon>
        <taxon>Pseudotrocha</taxon>
        <taxon>Ploima</taxon>
        <taxon>Brachionidae</taxon>
        <taxon>Brachionus</taxon>
    </lineage>
</organism>
<keyword evidence="1" id="KW-0812">Transmembrane</keyword>
<evidence type="ECO:0000313" key="3">
    <source>
        <dbReference type="Proteomes" id="UP000276133"/>
    </source>
</evidence>
<feature type="transmembrane region" description="Helical" evidence="1">
    <location>
        <begin position="50"/>
        <end position="72"/>
    </location>
</feature>
<accession>A0A3M7T8I6</accession>
<evidence type="ECO:0000256" key="1">
    <source>
        <dbReference type="SAM" id="Phobius"/>
    </source>
</evidence>